<evidence type="ECO:0000256" key="6">
    <source>
        <dbReference type="SAM" id="MobiDB-lite"/>
    </source>
</evidence>
<feature type="transmembrane region" description="Helical" evidence="7">
    <location>
        <begin position="233"/>
        <end position="253"/>
    </location>
</feature>
<evidence type="ECO:0000313" key="9">
    <source>
        <dbReference type="EMBL" id="KAK7535306.1"/>
    </source>
</evidence>
<evidence type="ECO:0000256" key="3">
    <source>
        <dbReference type="ARBA" id="ARBA00022989"/>
    </source>
</evidence>
<feature type="transmembrane region" description="Helical" evidence="7">
    <location>
        <begin position="65"/>
        <end position="84"/>
    </location>
</feature>
<evidence type="ECO:0000256" key="1">
    <source>
        <dbReference type="ARBA" id="ARBA00004141"/>
    </source>
</evidence>
<evidence type="ECO:0000256" key="2">
    <source>
        <dbReference type="ARBA" id="ARBA00022692"/>
    </source>
</evidence>
<feature type="region of interest" description="Disordered" evidence="6">
    <location>
        <begin position="360"/>
        <end position="397"/>
    </location>
</feature>
<dbReference type="Pfam" id="PF20684">
    <property type="entry name" value="Fung_rhodopsin"/>
    <property type="match status" value="1"/>
</dbReference>
<organism evidence="9 10">
    <name type="scientific">Phyllosticta citribraziliensis</name>
    <dbReference type="NCBI Taxonomy" id="989973"/>
    <lineage>
        <taxon>Eukaryota</taxon>
        <taxon>Fungi</taxon>
        <taxon>Dikarya</taxon>
        <taxon>Ascomycota</taxon>
        <taxon>Pezizomycotina</taxon>
        <taxon>Dothideomycetes</taxon>
        <taxon>Dothideomycetes incertae sedis</taxon>
        <taxon>Botryosphaeriales</taxon>
        <taxon>Phyllostictaceae</taxon>
        <taxon>Phyllosticta</taxon>
    </lineage>
</organism>
<sequence length="491" mass="55670">MPWPENLEETYRSRPPNYDNPPTRTGLLMGVLIPFAVLMTLALAGRFYSRGYIKRILGLDDWLMLGAWVSAVIAGFWLWLCGYLTPFATKFLTLAWMITVLVCTRYGFGRHLWDVKPNWFDIVTKIKFSFEIFFALGVGLTKISVCLGYLRVFPPEKGNLWFCRCAIAYTVLWVVSVVAVMILQFILLNTCVKHYEFILASGALNTLSDLFIFLWPLRFVLGLRLSRDKRVGLMILFALGTMVSVAGACRLWYFTKYFKTQDIFWTGVYNYVIVSIETTLGVICGCLPCCHPILVNICPRFRWFHSQGSQPESTDDIDGTTQEGTNSSLAGRKTADTPFGWSSTGSKTLTSQREGDYIELDSLKGRAPGDRSSTATSPIHETPEPIAEPSTRPMPRRFDTTDSAYFERVYGLNRGSSLRQHYFDMGRPSVQRGLSMQSVQERLQLNRGMSSNSANYSVGRAPSIRRSSWETKEVDFGYSWDDPHPGRKVII</sequence>
<comment type="similarity">
    <text evidence="5">Belongs to the SAT4 family.</text>
</comment>
<dbReference type="PANTHER" id="PTHR33048">
    <property type="entry name" value="PTH11-LIKE INTEGRAL MEMBRANE PROTEIN (AFU_ORTHOLOGUE AFUA_5G11245)"/>
    <property type="match status" value="1"/>
</dbReference>
<feature type="region of interest" description="Disordered" evidence="6">
    <location>
        <begin position="309"/>
        <end position="348"/>
    </location>
</feature>
<dbReference type="RefSeq" id="XP_066654031.1">
    <property type="nucleotide sequence ID" value="XM_066804071.1"/>
</dbReference>
<keyword evidence="2 7" id="KW-0812">Transmembrane</keyword>
<reference evidence="9 10" key="1">
    <citation type="submission" date="2024-04" db="EMBL/GenBank/DDBJ databases">
        <title>Phyllosticta paracitricarpa is synonymous to the EU quarantine fungus P. citricarpa based on phylogenomic analyses.</title>
        <authorList>
            <consortium name="Lawrence Berkeley National Laboratory"/>
            <person name="Van ingen-buijs V.A."/>
            <person name="Van westerhoven A.C."/>
            <person name="Haridas S."/>
            <person name="Skiadas P."/>
            <person name="Martin F."/>
            <person name="Groenewald J.Z."/>
            <person name="Crous P.W."/>
            <person name="Seidl M.F."/>
        </authorList>
    </citation>
    <scope>NUCLEOTIDE SEQUENCE [LARGE SCALE GENOMIC DNA]</scope>
    <source>
        <strain evidence="9 10">CPC 17464</strain>
    </source>
</reference>
<feature type="transmembrane region" description="Helical" evidence="7">
    <location>
        <begin position="198"/>
        <end position="221"/>
    </location>
</feature>
<feature type="transmembrane region" description="Helical" evidence="7">
    <location>
        <begin position="162"/>
        <end position="186"/>
    </location>
</feature>
<evidence type="ECO:0000256" key="7">
    <source>
        <dbReference type="SAM" id="Phobius"/>
    </source>
</evidence>
<feature type="domain" description="Rhodopsin" evidence="8">
    <location>
        <begin position="46"/>
        <end position="294"/>
    </location>
</feature>
<accession>A0ABR1LLB9</accession>
<name>A0ABR1LLB9_9PEZI</name>
<dbReference type="InterPro" id="IPR052337">
    <property type="entry name" value="SAT4-like"/>
</dbReference>
<feature type="compositionally biased region" description="Basic and acidic residues" evidence="6">
    <location>
        <begin position="360"/>
        <end position="369"/>
    </location>
</feature>
<evidence type="ECO:0000256" key="5">
    <source>
        <dbReference type="ARBA" id="ARBA00038359"/>
    </source>
</evidence>
<protein>
    <recommendedName>
        <fullName evidence="8">Rhodopsin domain-containing protein</fullName>
    </recommendedName>
</protein>
<evidence type="ECO:0000256" key="4">
    <source>
        <dbReference type="ARBA" id="ARBA00023136"/>
    </source>
</evidence>
<dbReference type="Proteomes" id="UP001360953">
    <property type="component" value="Unassembled WGS sequence"/>
</dbReference>
<comment type="subcellular location">
    <subcellularLocation>
        <location evidence="1">Membrane</location>
        <topology evidence="1">Multi-pass membrane protein</topology>
    </subcellularLocation>
</comment>
<feature type="transmembrane region" description="Helical" evidence="7">
    <location>
        <begin position="26"/>
        <end position="45"/>
    </location>
</feature>
<dbReference type="InterPro" id="IPR049326">
    <property type="entry name" value="Rhodopsin_dom_fungi"/>
</dbReference>
<keyword evidence="3 7" id="KW-1133">Transmembrane helix</keyword>
<keyword evidence="4 7" id="KW-0472">Membrane</keyword>
<dbReference type="EMBL" id="JBBPEH010000008">
    <property type="protein sequence ID" value="KAK7535306.1"/>
    <property type="molecule type" value="Genomic_DNA"/>
</dbReference>
<dbReference type="GeneID" id="92036977"/>
<comment type="caution">
    <text evidence="9">The sequence shown here is derived from an EMBL/GenBank/DDBJ whole genome shotgun (WGS) entry which is preliminary data.</text>
</comment>
<gene>
    <name evidence="9" type="ORF">J3D65DRAFT_699891</name>
</gene>
<feature type="compositionally biased region" description="Polar residues" evidence="6">
    <location>
        <begin position="319"/>
        <end position="329"/>
    </location>
</feature>
<keyword evidence="10" id="KW-1185">Reference proteome</keyword>
<evidence type="ECO:0000259" key="8">
    <source>
        <dbReference type="Pfam" id="PF20684"/>
    </source>
</evidence>
<dbReference type="PANTHER" id="PTHR33048:SF47">
    <property type="entry name" value="INTEGRAL MEMBRANE PROTEIN-RELATED"/>
    <property type="match status" value="1"/>
</dbReference>
<feature type="transmembrane region" description="Helical" evidence="7">
    <location>
        <begin position="91"/>
        <end position="108"/>
    </location>
</feature>
<feature type="transmembrane region" description="Helical" evidence="7">
    <location>
        <begin position="128"/>
        <end position="150"/>
    </location>
</feature>
<proteinExistence type="inferred from homology"/>
<evidence type="ECO:0000313" key="10">
    <source>
        <dbReference type="Proteomes" id="UP001360953"/>
    </source>
</evidence>